<evidence type="ECO:0000256" key="1">
    <source>
        <dbReference type="SAM" id="MobiDB-lite"/>
    </source>
</evidence>
<proteinExistence type="predicted"/>
<dbReference type="RefSeq" id="XP_013892692.1">
    <property type="nucleotide sequence ID" value="XM_014037238.1"/>
</dbReference>
<keyword evidence="3" id="KW-1185">Reference proteome</keyword>
<reference evidence="2 3" key="1">
    <citation type="journal article" date="2013" name="BMC Genomics">
        <title>Reconstruction of the lipid metabolism for the microalga Monoraphidium neglectum from its genome sequence reveals characteristics suitable for biofuel production.</title>
        <authorList>
            <person name="Bogen C."/>
            <person name="Al-Dilaimi A."/>
            <person name="Albersmeier A."/>
            <person name="Wichmann J."/>
            <person name="Grundmann M."/>
            <person name="Rupp O."/>
            <person name="Lauersen K.J."/>
            <person name="Blifernez-Klassen O."/>
            <person name="Kalinowski J."/>
            <person name="Goesmann A."/>
            <person name="Mussgnug J.H."/>
            <person name="Kruse O."/>
        </authorList>
    </citation>
    <scope>NUCLEOTIDE SEQUENCE [LARGE SCALE GENOMIC DNA]</scope>
    <source>
        <strain evidence="2 3">SAG 48.87</strain>
    </source>
</reference>
<evidence type="ECO:0000313" key="3">
    <source>
        <dbReference type="Proteomes" id="UP000054498"/>
    </source>
</evidence>
<dbReference type="EMBL" id="KK104600">
    <property type="protein sequence ID" value="KIY93672.1"/>
    <property type="molecule type" value="Genomic_DNA"/>
</dbReference>
<dbReference type="AlphaFoldDB" id="A0A0D2J0X0"/>
<gene>
    <name evidence="2" type="ORF">MNEG_14289</name>
</gene>
<evidence type="ECO:0000313" key="2">
    <source>
        <dbReference type="EMBL" id="KIY93672.1"/>
    </source>
</evidence>
<name>A0A0D2J0X0_9CHLO</name>
<organism evidence="2 3">
    <name type="scientific">Monoraphidium neglectum</name>
    <dbReference type="NCBI Taxonomy" id="145388"/>
    <lineage>
        <taxon>Eukaryota</taxon>
        <taxon>Viridiplantae</taxon>
        <taxon>Chlorophyta</taxon>
        <taxon>core chlorophytes</taxon>
        <taxon>Chlorophyceae</taxon>
        <taxon>CS clade</taxon>
        <taxon>Sphaeropleales</taxon>
        <taxon>Selenastraceae</taxon>
        <taxon>Monoraphidium</taxon>
    </lineage>
</organism>
<dbReference type="GeneID" id="25731836"/>
<feature type="non-terminal residue" evidence="2">
    <location>
        <position position="1"/>
    </location>
</feature>
<sequence>TLGPAPLPRTPLAAATGDPTTLHSRTALWGLALRAPRRRDPPQGWAGLHEGHAKNLILFSSGQRP</sequence>
<dbReference type="KEGG" id="mng:MNEG_14289"/>
<accession>A0A0D2J0X0</accession>
<protein>
    <submittedName>
        <fullName evidence="2">Uncharacterized protein</fullName>
    </submittedName>
</protein>
<feature type="region of interest" description="Disordered" evidence="1">
    <location>
        <begin position="1"/>
        <end position="21"/>
    </location>
</feature>
<dbReference type="Proteomes" id="UP000054498">
    <property type="component" value="Unassembled WGS sequence"/>
</dbReference>